<dbReference type="AlphaFoldDB" id="A0A846MR66"/>
<accession>A0A846MR66</accession>
<protein>
    <submittedName>
        <fullName evidence="1">Uncharacterized protein</fullName>
    </submittedName>
</protein>
<organism evidence="1 2">
    <name type="scientific">Thermonema lapsum</name>
    <dbReference type="NCBI Taxonomy" id="28195"/>
    <lineage>
        <taxon>Bacteria</taxon>
        <taxon>Pseudomonadati</taxon>
        <taxon>Bacteroidota</taxon>
        <taxon>Cytophagia</taxon>
        <taxon>Cytophagales</taxon>
        <taxon>Thermonemataceae</taxon>
        <taxon>Thermonema</taxon>
    </lineage>
</organism>
<dbReference type="PROSITE" id="PS51257">
    <property type="entry name" value="PROKAR_LIPOPROTEIN"/>
    <property type="match status" value="1"/>
</dbReference>
<comment type="caution">
    <text evidence="1">The sequence shown here is derived from an EMBL/GenBank/DDBJ whole genome shotgun (WGS) entry which is preliminary data.</text>
</comment>
<sequence>MKAARLPITGFFFIMATLLLLGCQTEQAQRQTAKRKQDLSPVDADDLTTDSSRFQPLISEFIPESSLLLEKLLEYPAQLQDANELLQKKSVGETARLSLAAALACRLHLALLQQNKSQALVYQKALQSYAKDLQLEFLYPITDASIEDTPIDSLLTLSRKALNQEQAQRFLLNYYHSPYLSIRYVLSMWLEQLYLSCLIFEHHPNASLKKHLAEQKIYLGSLMMYLSFYDQNQKIQRLYKQLEKLMQAFEPITITYEYRKPTTEVKGNVLVVKQNDLMSFRVQEGDIIHISETVEKMRNYLLQQP</sequence>
<name>A0A846MR66_9BACT</name>
<dbReference type="EMBL" id="JAASRN010000002">
    <property type="protein sequence ID" value="NIK74053.1"/>
    <property type="molecule type" value="Genomic_DNA"/>
</dbReference>
<dbReference type="Proteomes" id="UP000537126">
    <property type="component" value="Unassembled WGS sequence"/>
</dbReference>
<reference evidence="1 2" key="1">
    <citation type="submission" date="2020-03" db="EMBL/GenBank/DDBJ databases">
        <title>Genomic Encyclopedia of Type Strains, Phase IV (KMG-IV): sequencing the most valuable type-strain genomes for metagenomic binning, comparative biology and taxonomic classification.</title>
        <authorList>
            <person name="Goeker M."/>
        </authorList>
    </citation>
    <scope>NUCLEOTIDE SEQUENCE [LARGE SCALE GENOMIC DNA]</scope>
    <source>
        <strain evidence="1 2">DSM 5718</strain>
    </source>
</reference>
<proteinExistence type="predicted"/>
<evidence type="ECO:0000313" key="2">
    <source>
        <dbReference type="Proteomes" id="UP000537126"/>
    </source>
</evidence>
<keyword evidence="2" id="KW-1185">Reference proteome</keyword>
<evidence type="ECO:0000313" key="1">
    <source>
        <dbReference type="EMBL" id="NIK74053.1"/>
    </source>
</evidence>
<gene>
    <name evidence="1" type="ORF">FHS56_001566</name>
</gene>
<dbReference type="RefSeq" id="WP_166919365.1">
    <property type="nucleotide sequence ID" value="NZ_JAASRN010000002.1"/>
</dbReference>